<reference evidence="2" key="1">
    <citation type="submission" date="2022-11" db="UniProtKB">
        <authorList>
            <consortium name="WormBaseParasite"/>
        </authorList>
    </citation>
    <scope>IDENTIFICATION</scope>
</reference>
<accession>A0A914ZHY8</accession>
<proteinExistence type="predicted"/>
<evidence type="ECO:0000313" key="1">
    <source>
        <dbReference type="Proteomes" id="UP000887577"/>
    </source>
</evidence>
<name>A0A914ZHY8_9BILA</name>
<dbReference type="AlphaFoldDB" id="A0A914ZHY8"/>
<keyword evidence="1" id="KW-1185">Reference proteome</keyword>
<sequence length="173" mass="20072">MFSFVVCGNVTYHDNPASLNEFLNNTVSYAYDISKQITEYLNNTIKMAYPEVMKVAIHRMIGSNPLKVSSLPEISSKIIHALVDRDLPDTLMFFCKFRYKYHTFVTTLTKDNVDSRYHCKINGECFDLLINNVRIITMRYLAYSNVTEALHQNDKFWNQTSLDLNFIFQGGVK</sequence>
<dbReference type="Proteomes" id="UP000887577">
    <property type="component" value="Unplaced"/>
</dbReference>
<evidence type="ECO:0000313" key="2">
    <source>
        <dbReference type="WBParaSite" id="PSU_v2.g9915.t1"/>
    </source>
</evidence>
<dbReference type="WBParaSite" id="PSU_v2.g9915.t1">
    <property type="protein sequence ID" value="PSU_v2.g9915.t1"/>
    <property type="gene ID" value="PSU_v2.g9915"/>
</dbReference>
<organism evidence="1 2">
    <name type="scientific">Panagrolaimus superbus</name>
    <dbReference type="NCBI Taxonomy" id="310955"/>
    <lineage>
        <taxon>Eukaryota</taxon>
        <taxon>Metazoa</taxon>
        <taxon>Ecdysozoa</taxon>
        <taxon>Nematoda</taxon>
        <taxon>Chromadorea</taxon>
        <taxon>Rhabditida</taxon>
        <taxon>Tylenchina</taxon>
        <taxon>Panagrolaimomorpha</taxon>
        <taxon>Panagrolaimoidea</taxon>
        <taxon>Panagrolaimidae</taxon>
        <taxon>Panagrolaimus</taxon>
    </lineage>
</organism>
<protein>
    <submittedName>
        <fullName evidence="2">Uncharacterized protein</fullName>
    </submittedName>
</protein>